<evidence type="ECO:0000256" key="5">
    <source>
        <dbReference type="ARBA" id="ARBA00022884"/>
    </source>
</evidence>
<evidence type="ECO:0000256" key="3">
    <source>
        <dbReference type="ARBA" id="ARBA00022664"/>
    </source>
</evidence>
<dbReference type="GO" id="GO:0071004">
    <property type="term" value="C:U2-type prespliceosome"/>
    <property type="evidence" value="ECO:0007669"/>
    <property type="project" value="TreeGrafter"/>
</dbReference>
<comment type="similarity">
    <text evidence="2">Belongs to the snRNP Sm proteins family.</text>
</comment>
<reference evidence="10" key="1">
    <citation type="submission" date="2018-11" db="EMBL/GenBank/DDBJ databases">
        <title>Henneguya salminicola genome and transcriptome.</title>
        <authorList>
            <person name="Yahalomi D."/>
            <person name="Atkinson S.D."/>
            <person name="Neuhof M."/>
            <person name="Chang E.S."/>
            <person name="Philippe H."/>
            <person name="Cartwright P."/>
            <person name="Bartholomew J.L."/>
            <person name="Huchon D."/>
        </authorList>
    </citation>
    <scope>NUCLEOTIDE SEQUENCE</scope>
    <source>
        <strain evidence="10">Hz1</strain>
        <tissue evidence="10">Whole</tissue>
    </source>
</reference>
<keyword evidence="5" id="KW-0694">RNA-binding</keyword>
<evidence type="ECO:0000256" key="8">
    <source>
        <dbReference type="ARBA" id="ARBA00023274"/>
    </source>
</evidence>
<evidence type="ECO:0000259" key="9">
    <source>
        <dbReference type="PROSITE" id="PS52002"/>
    </source>
</evidence>
<dbReference type="SUPFAM" id="SSF50182">
    <property type="entry name" value="Sm-like ribonucleoproteins"/>
    <property type="match status" value="1"/>
</dbReference>
<name>A0A6G3MGT7_HENSL</name>
<evidence type="ECO:0000256" key="4">
    <source>
        <dbReference type="ARBA" id="ARBA00022728"/>
    </source>
</evidence>
<evidence type="ECO:0000256" key="7">
    <source>
        <dbReference type="ARBA" id="ARBA00023242"/>
    </source>
</evidence>
<dbReference type="InterPro" id="IPR010920">
    <property type="entry name" value="LSM_dom_sf"/>
</dbReference>
<dbReference type="SMART" id="SM00651">
    <property type="entry name" value="Sm"/>
    <property type="match status" value="1"/>
</dbReference>
<evidence type="ECO:0000256" key="6">
    <source>
        <dbReference type="ARBA" id="ARBA00023187"/>
    </source>
</evidence>
<dbReference type="PANTHER" id="PTHR10553:SF5">
    <property type="entry name" value="U6 SNRNA-ASSOCIATED SM-LIKE PROTEIN LSM7"/>
    <property type="match status" value="1"/>
</dbReference>
<dbReference type="PIRSF" id="PIRSF037188">
    <property type="entry name" value="U6_snRNA_Lsm7"/>
    <property type="match status" value="1"/>
</dbReference>
<evidence type="ECO:0000256" key="1">
    <source>
        <dbReference type="ARBA" id="ARBA00004123"/>
    </source>
</evidence>
<dbReference type="GO" id="GO:0000398">
    <property type="term" value="P:mRNA splicing, via spliceosome"/>
    <property type="evidence" value="ECO:0007669"/>
    <property type="project" value="InterPro"/>
</dbReference>
<dbReference type="InterPro" id="IPR047575">
    <property type="entry name" value="Sm"/>
</dbReference>
<keyword evidence="7" id="KW-0539">Nucleus</keyword>
<dbReference type="PANTHER" id="PTHR10553">
    <property type="entry name" value="SMALL NUCLEAR RIBONUCLEOPROTEIN"/>
    <property type="match status" value="1"/>
</dbReference>
<dbReference type="GO" id="GO:0003723">
    <property type="term" value="F:RNA binding"/>
    <property type="evidence" value="ECO:0007669"/>
    <property type="project" value="UniProtKB-KW"/>
</dbReference>
<dbReference type="AlphaFoldDB" id="A0A6G3MGT7"/>
<dbReference type="InterPro" id="IPR017132">
    <property type="entry name" value="Lsm7"/>
</dbReference>
<keyword evidence="6" id="KW-0508">mRNA splicing</keyword>
<evidence type="ECO:0000313" key="10">
    <source>
        <dbReference type="EMBL" id="NDJ93252.1"/>
    </source>
</evidence>
<dbReference type="GO" id="GO:0005689">
    <property type="term" value="C:U12-type spliceosomal complex"/>
    <property type="evidence" value="ECO:0007669"/>
    <property type="project" value="TreeGrafter"/>
</dbReference>
<keyword evidence="4" id="KW-0747">Spliceosome</keyword>
<dbReference type="GO" id="GO:0071013">
    <property type="term" value="C:catalytic step 2 spliceosome"/>
    <property type="evidence" value="ECO:0007669"/>
    <property type="project" value="TreeGrafter"/>
</dbReference>
<dbReference type="EMBL" id="GHBP01002986">
    <property type="protein sequence ID" value="NDJ93252.1"/>
    <property type="molecule type" value="Transcribed_RNA"/>
</dbReference>
<dbReference type="Pfam" id="PF01423">
    <property type="entry name" value="LSM"/>
    <property type="match status" value="1"/>
</dbReference>
<feature type="domain" description="Sm" evidence="9">
    <location>
        <begin position="8"/>
        <end position="97"/>
    </location>
</feature>
<dbReference type="InterPro" id="IPR044641">
    <property type="entry name" value="Lsm7/SmG-like"/>
</dbReference>
<dbReference type="GO" id="GO:0000956">
    <property type="term" value="P:nuclear-transcribed mRNA catabolic process"/>
    <property type="evidence" value="ECO:0007669"/>
    <property type="project" value="InterPro"/>
</dbReference>
<dbReference type="PROSITE" id="PS52002">
    <property type="entry name" value="SM"/>
    <property type="match status" value="1"/>
</dbReference>
<comment type="subcellular location">
    <subcellularLocation>
        <location evidence="1">Nucleus</location>
    </subcellularLocation>
</comment>
<evidence type="ECO:0000256" key="2">
    <source>
        <dbReference type="ARBA" id="ARBA00006850"/>
    </source>
</evidence>
<accession>A0A6G3MGT7</accession>
<dbReference type="GO" id="GO:0005688">
    <property type="term" value="C:U6 snRNP"/>
    <property type="evidence" value="ECO:0007669"/>
    <property type="project" value="TreeGrafter"/>
</dbReference>
<dbReference type="GO" id="GO:1990726">
    <property type="term" value="C:Lsm1-7-Pat1 complex"/>
    <property type="evidence" value="ECO:0007669"/>
    <property type="project" value="TreeGrafter"/>
</dbReference>
<dbReference type="GO" id="GO:0097526">
    <property type="term" value="C:spliceosomal tri-snRNP complex"/>
    <property type="evidence" value="ECO:0007669"/>
    <property type="project" value="TreeGrafter"/>
</dbReference>
<dbReference type="OrthoDB" id="2146at2759"/>
<organism evidence="10">
    <name type="scientific">Henneguya salminicola</name>
    <name type="common">Myxosporean</name>
    <dbReference type="NCBI Taxonomy" id="69463"/>
    <lineage>
        <taxon>Eukaryota</taxon>
        <taxon>Metazoa</taxon>
        <taxon>Cnidaria</taxon>
        <taxon>Myxozoa</taxon>
        <taxon>Myxosporea</taxon>
        <taxon>Bivalvulida</taxon>
        <taxon>Platysporina</taxon>
        <taxon>Myxobolidae</taxon>
        <taxon>Henneguya</taxon>
    </lineage>
</organism>
<dbReference type="InterPro" id="IPR001163">
    <property type="entry name" value="Sm_dom_euk/arc"/>
</dbReference>
<proteinExistence type="inferred from homology"/>
<keyword evidence="8" id="KW-0687">Ribonucleoprotein</keyword>
<dbReference type="CDD" id="cd01729">
    <property type="entry name" value="LSm7"/>
    <property type="match status" value="1"/>
</dbReference>
<protein>
    <submittedName>
        <fullName evidence="10">U6 snRNA-associated Sm-like protein LSm7 (Trinotate prediction)</fullName>
    </submittedName>
</protein>
<sequence length="109" mass="12229">MAEKRKKDTIIDMNKFIGKKVHVKFNGGREGFYFVIINTVEGTVQGTDTLINLVLDDTIEFLRDPEDPLKITDQQRSLGLVICRGSAIVTICPSENMQPIENPFVSQTS</sequence>
<keyword evidence="3" id="KW-0507">mRNA processing</keyword>
<dbReference type="Gene3D" id="2.30.30.100">
    <property type="match status" value="1"/>
</dbReference>